<proteinExistence type="predicted"/>
<sequence>MKRFFLSAAIFLTLSGGAFAAPDKGQAEGMETVVAVETTSVSMEDNALTAVDEYDEIAMAPTAKKMTQAEKARNAAINDPWGGAITIIAMVIVISALVVLSLLFLGFGKISEAIIQKNKRQTAKATPAGMTEEEHHAVDSGEAIAAIVAALSEHFGEGHDIEDTILTIRRMKRAYSPWNSKIYNLRVMPELHRNPRP</sequence>
<evidence type="ECO:0000313" key="1">
    <source>
        <dbReference type="EMBL" id="TGY80631.1"/>
    </source>
</evidence>
<dbReference type="EMBL" id="SRYB01000002">
    <property type="protein sequence ID" value="TGY80631.1"/>
    <property type="molecule type" value="Genomic_DNA"/>
</dbReference>
<accession>A0AC61RKH4</accession>
<reference evidence="1" key="1">
    <citation type="submission" date="2019-04" db="EMBL/GenBank/DDBJ databases">
        <title>Microbes associate with the intestines of laboratory mice.</title>
        <authorList>
            <person name="Navarre W."/>
            <person name="Wong E."/>
            <person name="Huang K."/>
            <person name="Tropini C."/>
            <person name="Ng K."/>
            <person name="Yu B."/>
        </authorList>
    </citation>
    <scope>NUCLEOTIDE SEQUENCE</scope>
    <source>
        <strain evidence="1">NM04_E33</strain>
    </source>
</reference>
<name>A0AC61RKH4_9BACT</name>
<protein>
    <submittedName>
        <fullName evidence="1">Uncharacterized protein</fullName>
    </submittedName>
</protein>
<organism evidence="1 2">
    <name type="scientific">Lepagella muris</name>
    <dbReference type="NCBI Taxonomy" id="3032870"/>
    <lineage>
        <taxon>Bacteria</taxon>
        <taxon>Pseudomonadati</taxon>
        <taxon>Bacteroidota</taxon>
        <taxon>Bacteroidia</taxon>
        <taxon>Bacteroidales</taxon>
        <taxon>Muribaculaceae</taxon>
        <taxon>Lepagella</taxon>
    </lineage>
</organism>
<keyword evidence="2" id="KW-1185">Reference proteome</keyword>
<dbReference type="Proteomes" id="UP000306319">
    <property type="component" value="Unassembled WGS sequence"/>
</dbReference>
<gene>
    <name evidence="1" type="ORF">E5331_02620</name>
</gene>
<comment type="caution">
    <text evidence="1">The sequence shown here is derived from an EMBL/GenBank/DDBJ whole genome shotgun (WGS) entry which is preliminary data.</text>
</comment>
<evidence type="ECO:0000313" key="2">
    <source>
        <dbReference type="Proteomes" id="UP000306319"/>
    </source>
</evidence>